<dbReference type="OrthoDB" id="1750606at2759"/>
<comment type="caution">
    <text evidence="2">The sequence shown here is derived from an EMBL/GenBank/DDBJ whole genome shotgun (WGS) entry which is preliminary data.</text>
</comment>
<gene>
    <name evidence="2" type="ORF">Gohar_027852</name>
</gene>
<name>A0A7J9I8L9_9ROSI</name>
<feature type="non-terminal residue" evidence="2">
    <location>
        <position position="1"/>
    </location>
</feature>
<evidence type="ECO:0000313" key="3">
    <source>
        <dbReference type="Proteomes" id="UP000593560"/>
    </source>
</evidence>
<evidence type="ECO:0000259" key="1">
    <source>
        <dbReference type="Pfam" id="PF14111"/>
    </source>
</evidence>
<sequence>HGLEKGGDLRTRSTKEELASLSILDDEEDLIQTNEMRMQWRRILGRLWHPLGVVSITDIGEKRSLFQFYHELDLKRVLQGMPWFFNRHLILFYQLVHGEDSLQVPLVFSEFWVQVHNSPMGIMSKGMARQFGNFIGQILDYDAGFVIREIKSWDISLRAAPKRASSKVSWWLRDDNYGSVPIGAKECFSWAKKSSSTFRPDGNGQMELGLDIEDNLIEIVDSKKRQRMYQLLLRRSTKHNEDPQLECPWVGIAMKTKTIIRRMEMVRNKYGFMNEIEVEVVGLRGGLSLGWTRDYSVQLRSYSKLDINVEVCKGKGMSPQGLTGFYGAFDERFREESWDLICQLNGNSLLSWLVIGDFNEIVFFFKKRGARV</sequence>
<proteinExistence type="predicted"/>
<feature type="domain" description="DUF4283" evidence="1">
    <location>
        <begin position="39"/>
        <end position="95"/>
    </location>
</feature>
<dbReference type="Proteomes" id="UP000593560">
    <property type="component" value="Unassembled WGS sequence"/>
</dbReference>
<dbReference type="Pfam" id="PF14111">
    <property type="entry name" value="DUF4283"/>
    <property type="match status" value="1"/>
</dbReference>
<dbReference type="InterPro" id="IPR025558">
    <property type="entry name" value="DUF4283"/>
</dbReference>
<dbReference type="AlphaFoldDB" id="A0A7J9I8L9"/>
<dbReference type="PANTHER" id="PTHR31286:SF153">
    <property type="entry name" value="DUF4283 DOMAIN PROTEIN"/>
    <property type="match status" value="1"/>
</dbReference>
<dbReference type="InterPro" id="IPR040256">
    <property type="entry name" value="At4g02000-like"/>
</dbReference>
<protein>
    <recommendedName>
        <fullName evidence="1">DUF4283 domain-containing protein</fullName>
    </recommendedName>
</protein>
<keyword evidence="3" id="KW-1185">Reference proteome</keyword>
<evidence type="ECO:0000313" key="2">
    <source>
        <dbReference type="EMBL" id="MBA0817944.1"/>
    </source>
</evidence>
<accession>A0A7J9I8L9</accession>
<dbReference type="EMBL" id="JABFAD010152012">
    <property type="protein sequence ID" value="MBA0817944.1"/>
    <property type="molecule type" value="Genomic_DNA"/>
</dbReference>
<reference evidence="2 3" key="1">
    <citation type="journal article" date="2019" name="Genome Biol. Evol.">
        <title>Insights into the evolution of the New World diploid cottons (Gossypium, subgenus Houzingenia) based on genome sequencing.</title>
        <authorList>
            <person name="Grover C.E."/>
            <person name="Arick M.A. 2nd"/>
            <person name="Thrash A."/>
            <person name="Conover J.L."/>
            <person name="Sanders W.S."/>
            <person name="Peterson D.G."/>
            <person name="Frelichowski J.E."/>
            <person name="Scheffler J.A."/>
            <person name="Scheffler B.E."/>
            <person name="Wendel J.F."/>
        </authorList>
    </citation>
    <scope>NUCLEOTIDE SEQUENCE [LARGE SCALE GENOMIC DNA]</scope>
    <source>
        <strain evidence="2">0</strain>
        <tissue evidence="2">Leaf</tissue>
    </source>
</reference>
<dbReference type="PANTHER" id="PTHR31286">
    <property type="entry name" value="GLYCINE-RICH CELL WALL STRUCTURAL PROTEIN 1.8-LIKE"/>
    <property type="match status" value="1"/>
</dbReference>
<organism evidence="2 3">
    <name type="scientific">Gossypium harknessii</name>
    <dbReference type="NCBI Taxonomy" id="34285"/>
    <lineage>
        <taxon>Eukaryota</taxon>
        <taxon>Viridiplantae</taxon>
        <taxon>Streptophyta</taxon>
        <taxon>Embryophyta</taxon>
        <taxon>Tracheophyta</taxon>
        <taxon>Spermatophyta</taxon>
        <taxon>Magnoliopsida</taxon>
        <taxon>eudicotyledons</taxon>
        <taxon>Gunneridae</taxon>
        <taxon>Pentapetalae</taxon>
        <taxon>rosids</taxon>
        <taxon>malvids</taxon>
        <taxon>Malvales</taxon>
        <taxon>Malvaceae</taxon>
        <taxon>Malvoideae</taxon>
        <taxon>Gossypium</taxon>
    </lineage>
</organism>